<dbReference type="InterPro" id="IPR023614">
    <property type="entry name" value="Porin_dom_sf"/>
</dbReference>
<comment type="similarity">
    <text evidence="1">Belongs to the outer membrane porin (Opr) (TC 1.B.25) family.</text>
</comment>
<dbReference type="PROSITE" id="PS51257">
    <property type="entry name" value="PROKAR_LIPOPROTEIN"/>
    <property type="match status" value="1"/>
</dbReference>
<dbReference type="PANTHER" id="PTHR34596">
    <property type="entry name" value="CHITOPORIN"/>
    <property type="match status" value="1"/>
</dbReference>
<keyword evidence="6" id="KW-1185">Reference proteome</keyword>
<dbReference type="GO" id="GO:0016020">
    <property type="term" value="C:membrane"/>
    <property type="evidence" value="ECO:0007669"/>
    <property type="project" value="InterPro"/>
</dbReference>
<sequence length="442" mass="48768">MGNKTTACFTGALALASCATANAVSQPEGGGFVEDSSLTVLSRNFYFNRDYRKGEQSPTGKAGYAEAWAQAFIARFESGYTEGTVGFGLDAHAMLALKLDSGDGRSGGRSSFDMLPVDRNGNTASNFSKLGGAIKARLFDTELKFGDVFPTTPVVHFGDSRLLPESFTGWTLENTSLAGLKVQGGRLHAMSQPLSSNNRDGFVTFYGGPVDSPWLGYFGGDYQASDNLSLSLYSSRLKDAWDQYYAGVSYKYPITDELTGFTSFNYYKAKDEGQQLLGKFDNDIWSARVGVSYGAHTLALSHQRNQGDNDFDYVRQSDSIYLDNSIQYSDFNSPKERSWMLRYDLDMTAYGVPGLSFMSRYGRGSGIDYSDANGVYMRRDADGNPLTGQKRWERDIEAKYVVQSGSLKDLSLRVRQATTRATAFESDLDEVRLIVEYPLTLL</sequence>
<evidence type="ECO:0000256" key="4">
    <source>
        <dbReference type="SAM" id="SignalP"/>
    </source>
</evidence>
<evidence type="ECO:0000256" key="3">
    <source>
        <dbReference type="ARBA" id="ARBA00022729"/>
    </source>
</evidence>
<evidence type="ECO:0000256" key="2">
    <source>
        <dbReference type="ARBA" id="ARBA00022448"/>
    </source>
</evidence>
<keyword evidence="3 4" id="KW-0732">Signal</keyword>
<dbReference type="Gene3D" id="2.40.160.10">
    <property type="entry name" value="Porin"/>
    <property type="match status" value="1"/>
</dbReference>
<evidence type="ECO:0000313" key="5">
    <source>
        <dbReference type="EMBL" id="SUQ61870.1"/>
    </source>
</evidence>
<evidence type="ECO:0000313" key="6">
    <source>
        <dbReference type="Proteomes" id="UP000255177"/>
    </source>
</evidence>
<keyword evidence="5" id="KW-0378">Hydrolase</keyword>
<dbReference type="GO" id="GO:0015288">
    <property type="term" value="F:porin activity"/>
    <property type="evidence" value="ECO:0007669"/>
    <property type="project" value="TreeGrafter"/>
</dbReference>
<feature type="signal peptide" evidence="4">
    <location>
        <begin position="1"/>
        <end position="23"/>
    </location>
</feature>
<dbReference type="Proteomes" id="UP000255177">
    <property type="component" value="Unassembled WGS sequence"/>
</dbReference>
<organism evidence="5 6">
    <name type="scientific">Pseudomonas wadenswilerensis</name>
    <dbReference type="NCBI Taxonomy" id="1785161"/>
    <lineage>
        <taxon>Bacteria</taxon>
        <taxon>Pseudomonadati</taxon>
        <taxon>Pseudomonadota</taxon>
        <taxon>Gammaproteobacteria</taxon>
        <taxon>Pseudomonadales</taxon>
        <taxon>Pseudomonadaceae</taxon>
        <taxon>Pseudomonas</taxon>
    </lineage>
</organism>
<dbReference type="EMBL" id="UIDD01000004">
    <property type="protein sequence ID" value="SUQ61870.1"/>
    <property type="molecule type" value="Genomic_DNA"/>
</dbReference>
<dbReference type="GO" id="GO:0016787">
    <property type="term" value="F:hydrolase activity"/>
    <property type="evidence" value="ECO:0007669"/>
    <property type="project" value="UniProtKB-KW"/>
</dbReference>
<dbReference type="Pfam" id="PF03573">
    <property type="entry name" value="OprD"/>
    <property type="match status" value="1"/>
</dbReference>
<protein>
    <submittedName>
        <fullName evidence="5">Porin D</fullName>
        <ecNumber evidence="5">3.4.21.-</ecNumber>
    </submittedName>
</protein>
<keyword evidence="2" id="KW-0813">Transport</keyword>
<feature type="chain" id="PRO_5016723069" evidence="4">
    <location>
        <begin position="24"/>
        <end position="442"/>
    </location>
</feature>
<reference evidence="6" key="1">
    <citation type="submission" date="2018-07" db="EMBL/GenBank/DDBJ databases">
        <authorList>
            <person name="Blom J."/>
        </authorList>
    </citation>
    <scope>NUCLEOTIDE SEQUENCE [LARGE SCALE GENOMIC DNA]</scope>
    <source>
        <strain evidence="6">CCOS 864</strain>
    </source>
</reference>
<dbReference type="EC" id="3.4.21.-" evidence="5"/>
<accession>A0A380SX51</accession>
<proteinExistence type="inferred from homology"/>
<evidence type="ECO:0000256" key="1">
    <source>
        <dbReference type="ARBA" id="ARBA00009075"/>
    </source>
</evidence>
<dbReference type="PANTHER" id="PTHR34596:SF2">
    <property type="entry name" value="CHITOPORIN"/>
    <property type="match status" value="1"/>
</dbReference>
<gene>
    <name evidence="5" type="primary">oprD3</name>
    <name evidence="5" type="ORF">CCOS864_01295</name>
</gene>
<name>A0A380SX51_9PSED</name>
<dbReference type="RefSeq" id="WP_115085579.1">
    <property type="nucleotide sequence ID" value="NZ_CBCSFG010000006.1"/>
</dbReference>
<dbReference type="AlphaFoldDB" id="A0A380SX51"/>
<dbReference type="InterPro" id="IPR005318">
    <property type="entry name" value="OM_porin_bac"/>
</dbReference>